<dbReference type="Proteomes" id="UP000275048">
    <property type="component" value="Unassembled WGS sequence"/>
</dbReference>
<name>A0A3M8AC05_9MICO</name>
<sequence length="116" mass="12764">MLPGAPLDEHAIDLLREQLAALDRLRIGVLDELPALAPPDVIREWRSSAADRCSERIRELNADAHWIGEHLHDAALALRHRIDEVEAQLAERRAAAALAAASVATPPSEGWRWTTG</sequence>
<reference evidence="1 2" key="1">
    <citation type="submission" date="2018-10" db="EMBL/GenBank/DDBJ databases">
        <title>Isolation, diversity and antibacterial activity of antinobacteria from the wheat rhizosphere soil.</title>
        <authorList>
            <person name="Sun T."/>
        </authorList>
    </citation>
    <scope>NUCLEOTIDE SEQUENCE [LARGE SCALE GENOMIC DNA]</scope>
    <source>
        <strain evidence="1 2">SJ-23</strain>
    </source>
</reference>
<dbReference type="EMBL" id="RHHB01000018">
    <property type="protein sequence ID" value="RNB48766.1"/>
    <property type="molecule type" value="Genomic_DNA"/>
</dbReference>
<comment type="caution">
    <text evidence="1">The sequence shown here is derived from an EMBL/GenBank/DDBJ whole genome shotgun (WGS) entry which is preliminary data.</text>
</comment>
<evidence type="ECO:0000313" key="1">
    <source>
        <dbReference type="EMBL" id="RNB48766.1"/>
    </source>
</evidence>
<proteinExistence type="predicted"/>
<protein>
    <submittedName>
        <fullName evidence="1">Uncharacterized protein</fullName>
    </submittedName>
</protein>
<gene>
    <name evidence="1" type="ORF">EDM22_10490</name>
</gene>
<dbReference type="AlphaFoldDB" id="A0A3M8AC05"/>
<organism evidence="1 2">
    <name type="scientific">Agromyces tardus</name>
    <dbReference type="NCBI Taxonomy" id="2583849"/>
    <lineage>
        <taxon>Bacteria</taxon>
        <taxon>Bacillati</taxon>
        <taxon>Actinomycetota</taxon>
        <taxon>Actinomycetes</taxon>
        <taxon>Micrococcales</taxon>
        <taxon>Microbacteriaceae</taxon>
        <taxon>Agromyces</taxon>
    </lineage>
</organism>
<keyword evidence="2" id="KW-1185">Reference proteome</keyword>
<evidence type="ECO:0000313" key="2">
    <source>
        <dbReference type="Proteomes" id="UP000275048"/>
    </source>
</evidence>
<accession>A0A3M8AC05</accession>